<gene>
    <name evidence="8" type="ORF">HNR28_003091</name>
</gene>
<proteinExistence type="predicted"/>
<feature type="domain" description="RDD" evidence="7">
    <location>
        <begin position="22"/>
        <end position="169"/>
    </location>
</feature>
<dbReference type="Proteomes" id="UP000541136">
    <property type="component" value="Unassembled WGS sequence"/>
</dbReference>
<evidence type="ECO:0000313" key="8">
    <source>
        <dbReference type="EMBL" id="MBB6085038.1"/>
    </source>
</evidence>
<dbReference type="InterPro" id="IPR010432">
    <property type="entry name" value="RDD"/>
</dbReference>
<sequence>MSGFQAHPPHMSDPAPAVPAAPPRLRRFACMMYEGVLLFGVVFLAGYLFDTLTQSRSGLALRHGRQAFLFLAIGVYFLACWRRGGQTLPMKTWNIRLTDRGGLPLRGSRMLLRYLLLWPLPLLAALAIAGLSRVTGWASFDLLIVCAPFSIFLWTWIDPQGQFLHDRLLGTELRDLRPAASAA</sequence>
<name>A0A7W9WPY8_CASDE</name>
<dbReference type="AlphaFoldDB" id="A0A7W9WPY8"/>
<dbReference type="GO" id="GO:0005886">
    <property type="term" value="C:plasma membrane"/>
    <property type="evidence" value="ECO:0007669"/>
    <property type="project" value="UniProtKB-SubCell"/>
</dbReference>
<evidence type="ECO:0000256" key="6">
    <source>
        <dbReference type="SAM" id="Phobius"/>
    </source>
</evidence>
<evidence type="ECO:0000313" key="9">
    <source>
        <dbReference type="Proteomes" id="UP000541136"/>
    </source>
</evidence>
<dbReference type="EMBL" id="JACHIB010000019">
    <property type="protein sequence ID" value="MBB6085038.1"/>
    <property type="molecule type" value="Genomic_DNA"/>
</dbReference>
<evidence type="ECO:0000256" key="3">
    <source>
        <dbReference type="ARBA" id="ARBA00022692"/>
    </source>
</evidence>
<keyword evidence="3 6" id="KW-0812">Transmembrane</keyword>
<keyword evidence="4 6" id="KW-1133">Transmembrane helix</keyword>
<protein>
    <submittedName>
        <fullName evidence="8">Putative RDD family membrane protein YckC</fullName>
    </submittedName>
</protein>
<comment type="subcellular location">
    <subcellularLocation>
        <location evidence="1">Cell membrane</location>
        <topology evidence="1">Multi-pass membrane protein</topology>
    </subcellularLocation>
</comment>
<feature type="transmembrane region" description="Helical" evidence="6">
    <location>
        <begin position="31"/>
        <end position="49"/>
    </location>
</feature>
<keyword evidence="2" id="KW-1003">Cell membrane</keyword>
<dbReference type="Pfam" id="PF06271">
    <property type="entry name" value="RDD"/>
    <property type="match status" value="1"/>
</dbReference>
<reference evidence="8 9" key="1">
    <citation type="submission" date="2020-08" db="EMBL/GenBank/DDBJ databases">
        <title>Genomic Encyclopedia of Type Strains, Phase IV (KMG-IV): sequencing the most valuable type-strain genomes for metagenomic binning, comparative biology and taxonomic classification.</title>
        <authorList>
            <person name="Goeker M."/>
        </authorList>
    </citation>
    <scope>NUCLEOTIDE SEQUENCE [LARGE SCALE GENOMIC DNA]</scope>
    <source>
        <strain evidence="8 9">DSM 12141</strain>
    </source>
</reference>
<organism evidence="8 9">
    <name type="scientific">Castellaniella defragrans</name>
    <name type="common">Alcaligenes defragrans</name>
    <dbReference type="NCBI Taxonomy" id="75697"/>
    <lineage>
        <taxon>Bacteria</taxon>
        <taxon>Pseudomonadati</taxon>
        <taxon>Pseudomonadota</taxon>
        <taxon>Betaproteobacteria</taxon>
        <taxon>Burkholderiales</taxon>
        <taxon>Alcaligenaceae</taxon>
        <taxon>Castellaniella</taxon>
    </lineage>
</organism>
<feature type="transmembrane region" description="Helical" evidence="6">
    <location>
        <begin position="111"/>
        <end position="131"/>
    </location>
</feature>
<keyword evidence="5 6" id="KW-0472">Membrane</keyword>
<comment type="caution">
    <text evidence="8">The sequence shown here is derived from an EMBL/GenBank/DDBJ whole genome shotgun (WGS) entry which is preliminary data.</text>
</comment>
<evidence type="ECO:0000256" key="1">
    <source>
        <dbReference type="ARBA" id="ARBA00004651"/>
    </source>
</evidence>
<evidence type="ECO:0000256" key="2">
    <source>
        <dbReference type="ARBA" id="ARBA00022475"/>
    </source>
</evidence>
<dbReference type="InterPro" id="IPR051791">
    <property type="entry name" value="Pra-immunoreactive"/>
</dbReference>
<dbReference type="PANTHER" id="PTHR36115:SF10">
    <property type="entry name" value="RDD DOMAIN-CONTAINING PROTEIN"/>
    <property type="match status" value="1"/>
</dbReference>
<feature type="transmembrane region" description="Helical" evidence="6">
    <location>
        <begin position="64"/>
        <end position="81"/>
    </location>
</feature>
<evidence type="ECO:0000256" key="5">
    <source>
        <dbReference type="ARBA" id="ARBA00023136"/>
    </source>
</evidence>
<accession>A0A7W9WPY8</accession>
<dbReference type="PANTHER" id="PTHR36115">
    <property type="entry name" value="PROLINE-RICH ANTIGEN HOMOLOG-RELATED"/>
    <property type="match status" value="1"/>
</dbReference>
<evidence type="ECO:0000259" key="7">
    <source>
        <dbReference type="Pfam" id="PF06271"/>
    </source>
</evidence>
<evidence type="ECO:0000256" key="4">
    <source>
        <dbReference type="ARBA" id="ARBA00022989"/>
    </source>
</evidence>
<feature type="transmembrane region" description="Helical" evidence="6">
    <location>
        <begin position="137"/>
        <end position="157"/>
    </location>
</feature>